<reference evidence="2 3" key="1">
    <citation type="submission" date="2019-03" db="EMBL/GenBank/DDBJ databases">
        <title>Draft genome sequences of novel Actinobacteria.</title>
        <authorList>
            <person name="Sahin N."/>
            <person name="Ay H."/>
            <person name="Saygin H."/>
        </authorList>
    </citation>
    <scope>NUCLEOTIDE SEQUENCE [LARGE SCALE GENOMIC DNA]</scope>
    <source>
        <strain evidence="2 3">5K138</strain>
    </source>
</reference>
<dbReference type="InterPro" id="IPR011335">
    <property type="entry name" value="Restrct_endonuc-II-like"/>
</dbReference>
<evidence type="ECO:0000313" key="3">
    <source>
        <dbReference type="Proteomes" id="UP000294739"/>
    </source>
</evidence>
<dbReference type="Pfam" id="PF05685">
    <property type="entry name" value="Uma2"/>
    <property type="match status" value="1"/>
</dbReference>
<dbReference type="Proteomes" id="UP000294739">
    <property type="component" value="Unassembled WGS sequence"/>
</dbReference>
<evidence type="ECO:0000313" key="2">
    <source>
        <dbReference type="EMBL" id="TDE10941.1"/>
    </source>
</evidence>
<dbReference type="InParanoid" id="A0A4R5DGA5"/>
<feature type="domain" description="Putative restriction endonuclease" evidence="1">
    <location>
        <begin position="29"/>
        <end position="151"/>
    </location>
</feature>
<protein>
    <submittedName>
        <fullName evidence="2">Uma2 family endonuclease</fullName>
    </submittedName>
</protein>
<keyword evidence="2" id="KW-0378">Hydrolase</keyword>
<proteinExistence type="predicted"/>
<comment type="caution">
    <text evidence="2">The sequence shown here is derived from an EMBL/GenBank/DDBJ whole genome shotgun (WGS) entry which is preliminary data.</text>
</comment>
<keyword evidence="3" id="KW-1185">Reference proteome</keyword>
<dbReference type="InterPro" id="IPR008538">
    <property type="entry name" value="Uma2"/>
</dbReference>
<dbReference type="SUPFAM" id="SSF52980">
    <property type="entry name" value="Restriction endonuclease-like"/>
    <property type="match status" value="1"/>
</dbReference>
<keyword evidence="2" id="KW-0540">Nuclease</keyword>
<accession>A0A4R5DGA5</accession>
<dbReference type="GO" id="GO:0004519">
    <property type="term" value="F:endonuclease activity"/>
    <property type="evidence" value="ECO:0007669"/>
    <property type="project" value="UniProtKB-KW"/>
</dbReference>
<evidence type="ECO:0000259" key="1">
    <source>
        <dbReference type="Pfam" id="PF05685"/>
    </source>
</evidence>
<gene>
    <name evidence="2" type="ORF">E1269_10690</name>
</gene>
<dbReference type="EMBL" id="SMKZ01000012">
    <property type="protein sequence ID" value="TDE10941.1"/>
    <property type="molecule type" value="Genomic_DNA"/>
</dbReference>
<organism evidence="2 3">
    <name type="scientific">Jiangella asiatica</name>
    <dbReference type="NCBI Taxonomy" id="2530372"/>
    <lineage>
        <taxon>Bacteria</taxon>
        <taxon>Bacillati</taxon>
        <taxon>Actinomycetota</taxon>
        <taxon>Actinomycetes</taxon>
        <taxon>Jiangellales</taxon>
        <taxon>Jiangellaceae</taxon>
        <taxon>Jiangella</taxon>
    </lineage>
</organism>
<name>A0A4R5DGA5_9ACTN</name>
<dbReference type="Gene3D" id="3.90.1570.10">
    <property type="entry name" value="tt1808, chain A"/>
    <property type="match status" value="1"/>
</dbReference>
<dbReference type="OrthoDB" id="9799703at2"/>
<dbReference type="CDD" id="cd06260">
    <property type="entry name" value="DUF820-like"/>
    <property type="match status" value="1"/>
</dbReference>
<dbReference type="AlphaFoldDB" id="A0A4R5DGA5"/>
<dbReference type="InterPro" id="IPR012296">
    <property type="entry name" value="Nuclease_put_TT1808"/>
</dbReference>
<keyword evidence="2" id="KW-0255">Endonuclease</keyword>
<sequence length="162" mass="18034">MTRRSEEHRAEEEPMTTVTVPDELLTIEDWDALEETDANRRWQLADGLVAVAPFPSLDHQEIVTNLTIWLREHLPADVRAIPGVAVTIEAGFPPTVRGPDVTVLVRARPRTNVLRVDPADVRLVAEFVSPGSRRLDRVTKVSEYQDVGIPLTLDVGALLTLD</sequence>